<proteinExistence type="predicted"/>
<dbReference type="AlphaFoldDB" id="A0A371HJF6"/>
<accession>A0A371HJF6</accession>
<evidence type="ECO:0000313" key="2">
    <source>
        <dbReference type="Proteomes" id="UP000257109"/>
    </source>
</evidence>
<dbReference type="Proteomes" id="UP000257109">
    <property type="component" value="Unassembled WGS sequence"/>
</dbReference>
<evidence type="ECO:0000313" key="1">
    <source>
        <dbReference type="EMBL" id="RDY02926.1"/>
    </source>
</evidence>
<name>A0A371HJF6_MUCPR</name>
<dbReference type="STRING" id="157652.A0A371HJF6"/>
<keyword evidence="2" id="KW-1185">Reference proteome</keyword>
<comment type="caution">
    <text evidence="1">The sequence shown here is derived from an EMBL/GenBank/DDBJ whole genome shotgun (WGS) entry which is preliminary data.</text>
</comment>
<dbReference type="EMBL" id="QJKJ01002429">
    <property type="protein sequence ID" value="RDY02926.1"/>
    <property type="molecule type" value="Genomic_DNA"/>
</dbReference>
<organism evidence="1 2">
    <name type="scientific">Mucuna pruriens</name>
    <name type="common">Velvet bean</name>
    <name type="synonym">Dolichos pruriens</name>
    <dbReference type="NCBI Taxonomy" id="157652"/>
    <lineage>
        <taxon>Eukaryota</taxon>
        <taxon>Viridiplantae</taxon>
        <taxon>Streptophyta</taxon>
        <taxon>Embryophyta</taxon>
        <taxon>Tracheophyta</taxon>
        <taxon>Spermatophyta</taxon>
        <taxon>Magnoliopsida</taxon>
        <taxon>eudicotyledons</taxon>
        <taxon>Gunneridae</taxon>
        <taxon>Pentapetalae</taxon>
        <taxon>rosids</taxon>
        <taxon>fabids</taxon>
        <taxon>Fabales</taxon>
        <taxon>Fabaceae</taxon>
        <taxon>Papilionoideae</taxon>
        <taxon>50 kb inversion clade</taxon>
        <taxon>NPAAA clade</taxon>
        <taxon>indigoferoid/millettioid clade</taxon>
        <taxon>Phaseoleae</taxon>
        <taxon>Mucuna</taxon>
    </lineage>
</organism>
<gene>
    <name evidence="1" type="ORF">CR513_13555</name>
</gene>
<dbReference type="OrthoDB" id="1451016at2759"/>
<sequence length="82" mass="9304">MLRIFKENLVNAAKELNSPASLNLCTKPKLSHEIEKNFMSCNSLNAFSICLTTPDAPNDPSKPLMRGRDWELSLRNLKKRTT</sequence>
<feature type="non-terminal residue" evidence="1">
    <location>
        <position position="1"/>
    </location>
</feature>
<protein>
    <submittedName>
        <fullName evidence="1">Uncharacterized protein</fullName>
    </submittedName>
</protein>
<reference evidence="1" key="1">
    <citation type="submission" date="2018-05" db="EMBL/GenBank/DDBJ databases">
        <title>Draft genome of Mucuna pruriens seed.</title>
        <authorList>
            <person name="Nnadi N.E."/>
            <person name="Vos R."/>
            <person name="Hasami M.H."/>
            <person name="Devisetty U.K."/>
            <person name="Aguiy J.C."/>
        </authorList>
    </citation>
    <scope>NUCLEOTIDE SEQUENCE [LARGE SCALE GENOMIC DNA]</scope>
    <source>
        <strain evidence="1">JCA_2017</strain>
    </source>
</reference>